<evidence type="ECO:0000256" key="12">
    <source>
        <dbReference type="ARBA" id="ARBA00060404"/>
    </source>
</evidence>
<dbReference type="GO" id="GO:0072594">
    <property type="term" value="P:establishment of protein localization to organelle"/>
    <property type="evidence" value="ECO:0007669"/>
    <property type="project" value="TreeGrafter"/>
</dbReference>
<evidence type="ECO:0000256" key="13">
    <source>
        <dbReference type="ARBA" id="ARBA00074383"/>
    </source>
</evidence>
<evidence type="ECO:0000256" key="16">
    <source>
        <dbReference type="SAM" id="Phobius"/>
    </source>
</evidence>
<dbReference type="PRINTS" id="PR00336">
    <property type="entry name" value="LYSASSOCTDMP"/>
</dbReference>
<evidence type="ECO:0000259" key="19">
    <source>
        <dbReference type="Pfam" id="PF21222"/>
    </source>
</evidence>
<keyword evidence="5" id="KW-0967">Endosome</keyword>
<keyword evidence="10 14" id="KW-0458">Lysosome</keyword>
<name>A0A3Q3XIF5_MOLML</name>
<dbReference type="GO" id="GO:0005886">
    <property type="term" value="C:plasma membrane"/>
    <property type="evidence" value="ECO:0007669"/>
    <property type="project" value="UniProtKB-SubCell"/>
</dbReference>
<proteinExistence type="inferred from homology"/>
<keyword evidence="21" id="KW-1185">Reference proteome</keyword>
<evidence type="ECO:0000256" key="4">
    <source>
        <dbReference type="ARBA" id="ARBA00022729"/>
    </source>
</evidence>
<evidence type="ECO:0000256" key="1">
    <source>
        <dbReference type="ARBA" id="ARBA00004251"/>
    </source>
</evidence>
<evidence type="ECO:0000256" key="5">
    <source>
        <dbReference type="ARBA" id="ARBA00022753"/>
    </source>
</evidence>
<dbReference type="STRING" id="94237.ENSMMOP00000026219"/>
<reference evidence="20" key="1">
    <citation type="submission" date="2025-08" db="UniProtKB">
        <authorList>
            <consortium name="Ensembl"/>
        </authorList>
    </citation>
    <scope>IDENTIFICATION</scope>
</reference>
<evidence type="ECO:0000256" key="7">
    <source>
        <dbReference type="ARBA" id="ARBA00023136"/>
    </source>
</evidence>
<feature type="domain" description="Lysosome-associated membrane glycoprotein 2-like luminal" evidence="18">
    <location>
        <begin position="65"/>
        <end position="215"/>
    </location>
</feature>
<dbReference type="Proteomes" id="UP000261620">
    <property type="component" value="Unplaced"/>
</dbReference>
<evidence type="ECO:0000256" key="11">
    <source>
        <dbReference type="ARBA" id="ARBA00037817"/>
    </source>
</evidence>
<evidence type="ECO:0000256" key="15">
    <source>
        <dbReference type="SAM" id="MobiDB-lite"/>
    </source>
</evidence>
<evidence type="ECO:0000256" key="6">
    <source>
        <dbReference type="ARBA" id="ARBA00022989"/>
    </source>
</evidence>
<dbReference type="InterPro" id="IPR018134">
    <property type="entry name" value="LAMP_CS"/>
</dbReference>
<feature type="compositionally biased region" description="Basic and acidic residues" evidence="15">
    <location>
        <begin position="58"/>
        <end position="69"/>
    </location>
</feature>
<evidence type="ECO:0000256" key="14">
    <source>
        <dbReference type="PROSITE-ProRule" id="PRU00740"/>
    </source>
</evidence>
<sequence>RRYHYIEPCRNHVFIHLSLLNLHLCNTALITEQPVAAAVLHQGFATDASPRAQTTAAPHKEPGRPEKGSYHVNGNNGTICLLASMGLQLNITFNSVSQNKTVQEVVNLQPNVTNSSGSCDSDSASLRLTTDGEKTNLTFVFTLNSTSNKYHLSEVSLSAAWPDMKEPVSARNRSLDYLRGTLGYSYMCREKQILNVAKDLSINTFQVQVQPFDVTGDRFGAAEECQLDEDDMLIPIIVGAALAGLVLIVLLAYLIGRKRSHAGYQTI</sequence>
<evidence type="ECO:0000313" key="20">
    <source>
        <dbReference type="Ensembl" id="ENSMMOP00000026219.1"/>
    </source>
</evidence>
<reference evidence="20" key="2">
    <citation type="submission" date="2025-09" db="UniProtKB">
        <authorList>
            <consortium name="Ensembl"/>
        </authorList>
    </citation>
    <scope>IDENTIFICATION</scope>
</reference>
<keyword evidence="6 16" id="KW-1133">Transmembrane helix</keyword>
<dbReference type="Pfam" id="PF01299">
    <property type="entry name" value="Lamp2-like_luminal"/>
    <property type="match status" value="1"/>
</dbReference>
<dbReference type="PANTHER" id="PTHR11506">
    <property type="entry name" value="LYSOSOME-ASSOCIATED MEMBRANE GLYCOPROTEIN"/>
    <property type="match status" value="1"/>
</dbReference>
<dbReference type="FunFam" id="2.40.160.110:FF:000001">
    <property type="entry name" value="lysosome-associated membrane glycoprotein 2 isoform X2"/>
    <property type="match status" value="1"/>
</dbReference>
<dbReference type="GO" id="GO:0005765">
    <property type="term" value="C:lysosomal membrane"/>
    <property type="evidence" value="ECO:0007669"/>
    <property type="project" value="UniProtKB-SubCell"/>
</dbReference>
<dbReference type="AlphaFoldDB" id="A0A3Q3XIF5"/>
<feature type="chain" id="PRO_5018528500" description="Lysosome-associated membrane glycoprotein 1" evidence="17">
    <location>
        <begin position="28"/>
        <end position="267"/>
    </location>
</feature>
<dbReference type="GO" id="GO:0031902">
    <property type="term" value="C:late endosome membrane"/>
    <property type="evidence" value="ECO:0007669"/>
    <property type="project" value="TreeGrafter"/>
</dbReference>
<organism evidence="20 21">
    <name type="scientific">Mola mola</name>
    <name type="common">Ocean sunfish</name>
    <name type="synonym">Tetraodon mola</name>
    <dbReference type="NCBI Taxonomy" id="94237"/>
    <lineage>
        <taxon>Eukaryota</taxon>
        <taxon>Metazoa</taxon>
        <taxon>Chordata</taxon>
        <taxon>Craniata</taxon>
        <taxon>Vertebrata</taxon>
        <taxon>Euteleostomi</taxon>
        <taxon>Actinopterygii</taxon>
        <taxon>Neopterygii</taxon>
        <taxon>Teleostei</taxon>
        <taxon>Neoteleostei</taxon>
        <taxon>Acanthomorphata</taxon>
        <taxon>Eupercaria</taxon>
        <taxon>Tetraodontiformes</taxon>
        <taxon>Molidae</taxon>
        <taxon>Mola</taxon>
    </lineage>
</organism>
<evidence type="ECO:0000256" key="8">
    <source>
        <dbReference type="ARBA" id="ARBA00023157"/>
    </source>
</evidence>
<protein>
    <recommendedName>
        <fullName evidence="13">Lysosome-associated membrane glycoprotein 1</fullName>
    </recommendedName>
</protein>
<dbReference type="InterPro" id="IPR002000">
    <property type="entry name" value="Lysosome-assoc_membr_glycop"/>
</dbReference>
<evidence type="ECO:0000259" key="18">
    <source>
        <dbReference type="Pfam" id="PF01299"/>
    </source>
</evidence>
<keyword evidence="7 14" id="KW-0472">Membrane</keyword>
<keyword evidence="2" id="KW-1003">Cell membrane</keyword>
<evidence type="ECO:0000256" key="3">
    <source>
        <dbReference type="ARBA" id="ARBA00022692"/>
    </source>
</evidence>
<dbReference type="PANTHER" id="PTHR11506:SF27">
    <property type="entry name" value="LYSOSOME-ASSOCIATED MEMBRANE GLYCOPROTEIN 1"/>
    <property type="match status" value="1"/>
</dbReference>
<evidence type="ECO:0000256" key="17">
    <source>
        <dbReference type="SAM" id="SignalP"/>
    </source>
</evidence>
<dbReference type="InterPro" id="IPR048524">
    <property type="entry name" value="Lamp2-like_TM"/>
</dbReference>
<keyword evidence="4 17" id="KW-0732">Signal</keyword>
<keyword evidence="9" id="KW-0325">Glycoprotein</keyword>
<dbReference type="InterPro" id="IPR048528">
    <property type="entry name" value="Lamp2-like_luminal"/>
</dbReference>
<keyword evidence="3 14" id="KW-0812">Transmembrane</keyword>
<feature type="signal peptide" evidence="17">
    <location>
        <begin position="1"/>
        <end position="27"/>
    </location>
</feature>
<feature type="region of interest" description="Disordered" evidence="15">
    <location>
        <begin position="49"/>
        <end position="70"/>
    </location>
</feature>
<keyword evidence="8 14" id="KW-1015">Disulfide bond</keyword>
<comment type="similarity">
    <text evidence="14">Belongs to the LAMP family.</text>
</comment>
<feature type="disulfide bond" evidence="14">
    <location>
        <begin position="188"/>
        <end position="225"/>
    </location>
</feature>
<dbReference type="CDD" id="cd12087">
    <property type="entry name" value="TM_EGFR-like"/>
    <property type="match status" value="1"/>
</dbReference>
<comment type="caution">
    <text evidence="14">Lacks conserved residue(s) required for the propagation of feature annotation.</text>
</comment>
<evidence type="ECO:0000256" key="10">
    <source>
        <dbReference type="ARBA" id="ARBA00023228"/>
    </source>
</evidence>
<dbReference type="Gene3D" id="2.40.160.110">
    <property type="match status" value="1"/>
</dbReference>
<evidence type="ECO:0000256" key="9">
    <source>
        <dbReference type="ARBA" id="ARBA00023180"/>
    </source>
</evidence>
<evidence type="ECO:0000313" key="21">
    <source>
        <dbReference type="Proteomes" id="UP000261620"/>
    </source>
</evidence>
<accession>A0A3Q3XIF5</accession>
<dbReference type="PROSITE" id="PS51407">
    <property type="entry name" value="LAMP_3"/>
    <property type="match status" value="1"/>
</dbReference>
<feature type="domain" description="Lysosome-associated membrane glycoprotein 2-like transmembrane" evidence="19">
    <location>
        <begin position="234"/>
        <end position="265"/>
    </location>
</feature>
<dbReference type="PROSITE" id="PS00311">
    <property type="entry name" value="LAMP_2"/>
    <property type="match status" value="1"/>
</dbReference>
<dbReference type="Ensembl" id="ENSMMOT00000026662.1">
    <property type="protein sequence ID" value="ENSMMOP00000026219.1"/>
    <property type="gene ID" value="ENSMMOG00000019880.1"/>
</dbReference>
<feature type="transmembrane region" description="Helical" evidence="16">
    <location>
        <begin position="232"/>
        <end position="255"/>
    </location>
</feature>
<dbReference type="Pfam" id="PF21222">
    <property type="entry name" value="Lamp2_2nd"/>
    <property type="match status" value="1"/>
</dbReference>
<evidence type="ECO:0000256" key="2">
    <source>
        <dbReference type="ARBA" id="ARBA00022475"/>
    </source>
</evidence>
<dbReference type="OMA" id="SDMAQPL"/>
<comment type="subcellular location">
    <subcellularLocation>
        <location evidence="1">Cell membrane</location>
        <topology evidence="1">Single-pass type I membrane protein</topology>
    </subcellularLocation>
    <subcellularLocation>
        <location evidence="12">Cytolytic granule membrane</location>
        <topology evidence="12">Single-pass type I membrane protein</topology>
    </subcellularLocation>
    <subcellularLocation>
        <location evidence="11">Late endosome membrane</location>
        <topology evidence="11">Single-pass type I membrane protein</topology>
    </subcellularLocation>
    <subcellularLocation>
        <location evidence="14">Lysosome membrane</location>
        <topology evidence="14">Single-pass type I membrane protein</topology>
    </subcellularLocation>
</comment>